<gene>
    <name evidence="5" type="ORF">PBRASI_LOCUS1260</name>
</gene>
<evidence type="ECO:0000256" key="1">
    <source>
        <dbReference type="ARBA" id="ARBA00006265"/>
    </source>
</evidence>
<feature type="region of interest" description="Disordered" evidence="3">
    <location>
        <begin position="266"/>
        <end position="316"/>
    </location>
</feature>
<proteinExistence type="inferred from homology"/>
<dbReference type="Pfam" id="PF00076">
    <property type="entry name" value="RRM_1"/>
    <property type="match status" value="1"/>
</dbReference>
<keyword evidence="6" id="KW-1185">Reference proteome</keyword>
<dbReference type="PANTHER" id="PTHR23204">
    <property type="entry name" value="CLEAVAGE AND POLYADENYLATION SPECIFIC FACTOR"/>
    <property type="match status" value="1"/>
</dbReference>
<organism evidence="5 6">
    <name type="scientific">Paraglomus brasilianum</name>
    <dbReference type="NCBI Taxonomy" id="144538"/>
    <lineage>
        <taxon>Eukaryota</taxon>
        <taxon>Fungi</taxon>
        <taxon>Fungi incertae sedis</taxon>
        <taxon>Mucoromycota</taxon>
        <taxon>Glomeromycotina</taxon>
        <taxon>Glomeromycetes</taxon>
        <taxon>Paraglomerales</taxon>
        <taxon>Paraglomeraceae</taxon>
        <taxon>Paraglomus</taxon>
    </lineage>
</organism>
<dbReference type="AlphaFoldDB" id="A0A9N8Z3X6"/>
<dbReference type="InterPro" id="IPR012677">
    <property type="entry name" value="Nucleotide-bd_a/b_plait_sf"/>
</dbReference>
<feature type="compositionally biased region" description="Basic and acidic residues" evidence="3">
    <location>
        <begin position="439"/>
        <end position="448"/>
    </location>
</feature>
<feature type="region of interest" description="Disordered" evidence="3">
    <location>
        <begin position="145"/>
        <end position="181"/>
    </location>
</feature>
<comment type="similarity">
    <text evidence="1">Belongs to the RRM CPSF6/7 family.</text>
</comment>
<feature type="compositionally biased region" description="Acidic residues" evidence="3">
    <location>
        <begin position="1"/>
        <end position="11"/>
    </location>
</feature>
<protein>
    <submittedName>
        <fullName evidence="5">8896_t:CDS:1</fullName>
    </submittedName>
</protein>
<evidence type="ECO:0000259" key="4">
    <source>
        <dbReference type="PROSITE" id="PS50102"/>
    </source>
</evidence>
<evidence type="ECO:0000256" key="2">
    <source>
        <dbReference type="PROSITE-ProRule" id="PRU00176"/>
    </source>
</evidence>
<evidence type="ECO:0000313" key="6">
    <source>
        <dbReference type="Proteomes" id="UP000789739"/>
    </source>
</evidence>
<evidence type="ECO:0000256" key="3">
    <source>
        <dbReference type="SAM" id="MobiDB-lite"/>
    </source>
</evidence>
<dbReference type="OrthoDB" id="10065185at2759"/>
<dbReference type="GO" id="GO:0003723">
    <property type="term" value="F:RNA binding"/>
    <property type="evidence" value="ECO:0007669"/>
    <property type="project" value="UniProtKB-UniRule"/>
</dbReference>
<dbReference type="EMBL" id="CAJVPI010000079">
    <property type="protein sequence ID" value="CAG8474722.1"/>
    <property type="molecule type" value="Genomic_DNA"/>
</dbReference>
<dbReference type="SUPFAM" id="SSF54928">
    <property type="entry name" value="RNA-binding domain, RBD"/>
    <property type="match status" value="1"/>
</dbReference>
<dbReference type="InterPro" id="IPR035979">
    <property type="entry name" value="RBD_domain_sf"/>
</dbReference>
<comment type="caution">
    <text evidence="5">The sequence shown here is derived from an EMBL/GenBank/DDBJ whole genome shotgun (WGS) entry which is preliminary data.</text>
</comment>
<feature type="region of interest" description="Disordered" evidence="3">
    <location>
        <begin position="1"/>
        <end position="56"/>
    </location>
</feature>
<dbReference type="SMART" id="SM00360">
    <property type="entry name" value="RRM"/>
    <property type="match status" value="1"/>
</dbReference>
<dbReference type="Proteomes" id="UP000789739">
    <property type="component" value="Unassembled WGS sequence"/>
</dbReference>
<reference evidence="5" key="1">
    <citation type="submission" date="2021-06" db="EMBL/GenBank/DDBJ databases">
        <authorList>
            <person name="Kallberg Y."/>
            <person name="Tangrot J."/>
            <person name="Rosling A."/>
        </authorList>
    </citation>
    <scope>NUCLEOTIDE SEQUENCE</scope>
    <source>
        <strain evidence="5">BR232B</strain>
    </source>
</reference>
<feature type="region of interest" description="Disordered" evidence="3">
    <location>
        <begin position="420"/>
        <end position="448"/>
    </location>
</feature>
<sequence>MADEDPFDIYGDDTFLGTDENHDDLYEENLGDEDGNRPAKRRREGHYVGSSDKPDDLEINEDDLFADFGEVEKEMGGIVNSAKSCYFEKELADSKIMRRRLVAQYEKRLCRRPRIVERYTSVGSNSDQQIFVVFVDIFMKTEEEKRTNGHEETQEDTTYESREKSSNTQRSPSPQPEKKPVVNATNALYIGELNWWTTDEDLRQVARDAGVTSELKEITFYEHKVNGKSRGVAYVEFTSSEAAALVKARLEMTEITDKKVLVNFTSSANGNPFKTVPKEPPSKSARQQQSSHRSTPPTSTSNQSATSNPLIRPPIIRPNFDFHRGNAFRGNPIPAGPRDFFAPPMGPYAAFPGRAAGYMNGFGTDGSFAMNPLLRGGMMGMRGGQGVVRRNMMGGPHQPGYPAPHFNPAFFDQGFVNEDVPVAPRGQRGYEGGGHGMKRQREDEDGRG</sequence>
<dbReference type="GO" id="GO:0006397">
    <property type="term" value="P:mRNA processing"/>
    <property type="evidence" value="ECO:0007669"/>
    <property type="project" value="UniProtKB-KW"/>
</dbReference>
<name>A0A9N8Z3X6_9GLOM</name>
<dbReference type="Gene3D" id="3.30.70.330">
    <property type="match status" value="1"/>
</dbReference>
<dbReference type="InterPro" id="IPR034772">
    <property type="entry name" value="CPSF6/7"/>
</dbReference>
<dbReference type="CDD" id="cd12372">
    <property type="entry name" value="RRM_CFIm68_CFIm59"/>
    <property type="match status" value="1"/>
</dbReference>
<feature type="domain" description="RRM" evidence="4">
    <location>
        <begin position="186"/>
        <end position="267"/>
    </location>
</feature>
<evidence type="ECO:0000313" key="5">
    <source>
        <dbReference type="EMBL" id="CAG8474722.1"/>
    </source>
</evidence>
<accession>A0A9N8Z3X6</accession>
<dbReference type="GO" id="GO:0005634">
    <property type="term" value="C:nucleus"/>
    <property type="evidence" value="ECO:0007669"/>
    <property type="project" value="UniProtKB-SubCell"/>
</dbReference>
<feature type="compositionally biased region" description="Low complexity" evidence="3">
    <location>
        <begin position="286"/>
        <end position="301"/>
    </location>
</feature>
<dbReference type="InterPro" id="IPR000504">
    <property type="entry name" value="RRM_dom"/>
</dbReference>
<dbReference type="PROSITE" id="PS50102">
    <property type="entry name" value="RRM"/>
    <property type="match status" value="1"/>
</dbReference>
<keyword evidence="2" id="KW-0694">RNA-binding</keyword>